<feature type="region of interest" description="Disordered" evidence="1">
    <location>
        <begin position="1"/>
        <end position="39"/>
    </location>
</feature>
<dbReference type="InterPro" id="IPR013229">
    <property type="entry name" value="PEGA"/>
</dbReference>
<dbReference type="RefSeq" id="WP_120631049.1">
    <property type="nucleotide sequence ID" value="NZ_RAWI01000711.1"/>
</dbReference>
<comment type="caution">
    <text evidence="3">The sequence shown here is derived from an EMBL/GenBank/DDBJ whole genome shotgun (WGS) entry which is preliminary data.</text>
</comment>
<name>A0ABX9Q4Y1_9BACT</name>
<feature type="non-terminal residue" evidence="3">
    <location>
        <position position="1"/>
    </location>
</feature>
<keyword evidence="4" id="KW-1185">Reference proteome</keyword>
<proteinExistence type="predicted"/>
<gene>
    <name evidence="3" type="ORF">D7Y13_41150</name>
</gene>
<dbReference type="EMBL" id="RAWI01000711">
    <property type="protein sequence ID" value="RKH88885.1"/>
    <property type="molecule type" value="Genomic_DNA"/>
</dbReference>
<dbReference type="Proteomes" id="UP000278907">
    <property type="component" value="Unassembled WGS sequence"/>
</dbReference>
<evidence type="ECO:0000256" key="1">
    <source>
        <dbReference type="SAM" id="MobiDB-lite"/>
    </source>
</evidence>
<evidence type="ECO:0000313" key="3">
    <source>
        <dbReference type="EMBL" id="RKH88885.1"/>
    </source>
</evidence>
<protein>
    <submittedName>
        <fullName evidence="3">PEGA domain-containing protein</fullName>
    </submittedName>
</protein>
<evidence type="ECO:0000313" key="4">
    <source>
        <dbReference type="Proteomes" id="UP000278907"/>
    </source>
</evidence>
<reference evidence="3 4" key="1">
    <citation type="submission" date="2018-09" db="EMBL/GenBank/DDBJ databases">
        <authorList>
            <person name="Livingstone P.G."/>
            <person name="Whitworth D.E."/>
        </authorList>
    </citation>
    <scope>NUCLEOTIDE SEQUENCE [LARGE SCALE GENOMIC DNA]</scope>
    <source>
        <strain evidence="3 4">CA031B</strain>
    </source>
</reference>
<dbReference type="Pfam" id="PF08308">
    <property type="entry name" value="PEGA"/>
    <property type="match status" value="1"/>
</dbReference>
<evidence type="ECO:0000259" key="2">
    <source>
        <dbReference type="Pfam" id="PF08308"/>
    </source>
</evidence>
<accession>A0ABX9Q4Y1</accession>
<feature type="compositionally biased region" description="Basic and acidic residues" evidence="1">
    <location>
        <begin position="13"/>
        <end position="31"/>
    </location>
</feature>
<feature type="domain" description="PEGA" evidence="2">
    <location>
        <begin position="49"/>
        <end position="104"/>
    </location>
</feature>
<sequence>PPTTPDAGVAVAEDDKDRDRGRDSGRDEPRGGRGKRGRGEVTLFLDEPAEVFLNNKRLGTTPLVKRALPVGATELILVGEDKKRRVLSVPVEAGKTVRLNLKLKDLPGR</sequence>
<organism evidence="3 4">
    <name type="scientific">Corallococcus praedator</name>
    <dbReference type="NCBI Taxonomy" id="2316724"/>
    <lineage>
        <taxon>Bacteria</taxon>
        <taxon>Pseudomonadati</taxon>
        <taxon>Myxococcota</taxon>
        <taxon>Myxococcia</taxon>
        <taxon>Myxococcales</taxon>
        <taxon>Cystobacterineae</taxon>
        <taxon>Myxococcaceae</taxon>
        <taxon>Corallococcus</taxon>
    </lineage>
</organism>